<dbReference type="InterPro" id="IPR027843">
    <property type="entry name" value="DUF4440"/>
</dbReference>
<organism evidence="2 3">
    <name type="scientific">Blastomonas marina</name>
    <dbReference type="NCBI Taxonomy" id="1867408"/>
    <lineage>
        <taxon>Bacteria</taxon>
        <taxon>Pseudomonadati</taxon>
        <taxon>Pseudomonadota</taxon>
        <taxon>Alphaproteobacteria</taxon>
        <taxon>Sphingomonadales</taxon>
        <taxon>Sphingomonadaceae</taxon>
        <taxon>Blastomonas</taxon>
    </lineage>
</organism>
<keyword evidence="3" id="KW-1185">Reference proteome</keyword>
<evidence type="ECO:0000313" key="2">
    <source>
        <dbReference type="EMBL" id="GGA04250.1"/>
    </source>
</evidence>
<feature type="domain" description="DUF4440" evidence="1">
    <location>
        <begin position="8"/>
        <end position="117"/>
    </location>
</feature>
<dbReference type="EMBL" id="BMID01000001">
    <property type="protein sequence ID" value="GGA04250.1"/>
    <property type="molecule type" value="Genomic_DNA"/>
</dbReference>
<proteinExistence type="predicted"/>
<reference evidence="3" key="1">
    <citation type="journal article" date="2019" name="Int. J. Syst. Evol. Microbiol.">
        <title>The Global Catalogue of Microorganisms (GCM) 10K type strain sequencing project: providing services to taxonomists for standard genome sequencing and annotation.</title>
        <authorList>
            <consortium name="The Broad Institute Genomics Platform"/>
            <consortium name="The Broad Institute Genome Sequencing Center for Infectious Disease"/>
            <person name="Wu L."/>
            <person name="Ma J."/>
        </authorList>
    </citation>
    <scope>NUCLEOTIDE SEQUENCE [LARGE SCALE GENOMIC DNA]</scope>
    <source>
        <strain evidence="3">CGMCC 1.15297</strain>
    </source>
</reference>
<dbReference type="SUPFAM" id="SSF54427">
    <property type="entry name" value="NTF2-like"/>
    <property type="match status" value="1"/>
</dbReference>
<dbReference type="RefSeq" id="WP_188641816.1">
    <property type="nucleotide sequence ID" value="NZ_BMID01000001.1"/>
</dbReference>
<protein>
    <recommendedName>
        <fullName evidence="1">DUF4440 domain-containing protein</fullName>
    </recommendedName>
</protein>
<dbReference type="Pfam" id="PF14534">
    <property type="entry name" value="DUF4440"/>
    <property type="match status" value="1"/>
</dbReference>
<accession>A0ABQ1FAD0</accession>
<evidence type="ECO:0000259" key="1">
    <source>
        <dbReference type="Pfam" id="PF14534"/>
    </source>
</evidence>
<dbReference type="InterPro" id="IPR032710">
    <property type="entry name" value="NTF2-like_dom_sf"/>
</dbReference>
<name>A0ABQ1FAD0_9SPHN</name>
<evidence type="ECO:0000313" key="3">
    <source>
        <dbReference type="Proteomes" id="UP000603317"/>
    </source>
</evidence>
<dbReference type="Proteomes" id="UP000603317">
    <property type="component" value="Unassembled WGS sequence"/>
</dbReference>
<sequence length="142" mass="16671">MDQFAAKIETLEHQLMRAWMVRDRKAMRGMMSRDFIFHLGGSRGAILDRPSWLDASSGRFKLEAYRFGEIYARKLGKTAVFVTPVQFEMKMGAREWTGAFGLTDIWQKSRLRRNWQLVERVIARPESDEDMAAAIRDLQLWR</sequence>
<comment type="caution">
    <text evidence="2">The sequence shown here is derived from an EMBL/GenBank/DDBJ whole genome shotgun (WGS) entry which is preliminary data.</text>
</comment>
<dbReference type="Gene3D" id="3.10.450.50">
    <property type="match status" value="1"/>
</dbReference>
<gene>
    <name evidence="2" type="ORF">GCM10010923_11740</name>
</gene>